<sequence>MYKVIVAEFVTVDGLMQDPDGSGGTAGGGWAFRYGPTPVAGDKFRLGPVLDTAVQLLGRTTWELFGRIFSSRDDTFSTQMNVMEKLVVSSSLRDVSAWSNSTLVHGELAAAVSERLQRQDVLVLGSGSVVDQLIASSMVDEFRLMIFPTVLGTGRRLFNAQATPFDLDLAVNEDVGGGVLRQIYRRRPSRT</sequence>
<protein>
    <submittedName>
        <fullName evidence="2">Riboflavin biosynthesis protein RibD</fullName>
    </submittedName>
</protein>
<proteinExistence type="predicted"/>
<dbReference type="Gene3D" id="3.40.430.10">
    <property type="entry name" value="Dihydrofolate Reductase, subunit A"/>
    <property type="match status" value="1"/>
</dbReference>
<dbReference type="AlphaFoldDB" id="A0A386ZER8"/>
<dbReference type="Pfam" id="PF01872">
    <property type="entry name" value="RibD_C"/>
    <property type="match status" value="1"/>
</dbReference>
<accession>A0A386ZER8</accession>
<dbReference type="OrthoDB" id="7342392at2"/>
<evidence type="ECO:0000259" key="1">
    <source>
        <dbReference type="Pfam" id="PF01872"/>
    </source>
</evidence>
<keyword evidence="3" id="KW-1185">Reference proteome</keyword>
<gene>
    <name evidence="2" type="ORF">D7D52_20940</name>
</gene>
<dbReference type="RefSeq" id="WP_120738866.1">
    <property type="nucleotide sequence ID" value="NZ_CP032568.1"/>
</dbReference>
<dbReference type="GO" id="GO:0008703">
    <property type="term" value="F:5-amino-6-(5-phosphoribosylamino)uracil reductase activity"/>
    <property type="evidence" value="ECO:0007669"/>
    <property type="project" value="InterPro"/>
</dbReference>
<dbReference type="KEGG" id="nyu:D7D52_20940"/>
<name>A0A386ZER8_9NOCA</name>
<feature type="domain" description="Bacterial bifunctional deaminase-reductase C-terminal" evidence="1">
    <location>
        <begin position="3"/>
        <end position="174"/>
    </location>
</feature>
<dbReference type="GO" id="GO:0009231">
    <property type="term" value="P:riboflavin biosynthetic process"/>
    <property type="evidence" value="ECO:0007669"/>
    <property type="project" value="InterPro"/>
</dbReference>
<organism evidence="2 3">
    <name type="scientific">Nocardia yunnanensis</name>
    <dbReference type="NCBI Taxonomy" id="2382165"/>
    <lineage>
        <taxon>Bacteria</taxon>
        <taxon>Bacillati</taxon>
        <taxon>Actinomycetota</taxon>
        <taxon>Actinomycetes</taxon>
        <taxon>Mycobacteriales</taxon>
        <taxon>Nocardiaceae</taxon>
        <taxon>Nocardia</taxon>
    </lineage>
</organism>
<evidence type="ECO:0000313" key="3">
    <source>
        <dbReference type="Proteomes" id="UP000267164"/>
    </source>
</evidence>
<dbReference type="InterPro" id="IPR024072">
    <property type="entry name" value="DHFR-like_dom_sf"/>
</dbReference>
<evidence type="ECO:0000313" key="2">
    <source>
        <dbReference type="EMBL" id="AYF75897.1"/>
    </source>
</evidence>
<reference evidence="2 3" key="1">
    <citation type="submission" date="2018-09" db="EMBL/GenBank/DDBJ databases">
        <title>Nocardia yunnanensis sp. nov., an actinomycete isolated from a soil sample.</title>
        <authorList>
            <person name="Zhang J."/>
        </authorList>
    </citation>
    <scope>NUCLEOTIDE SEQUENCE [LARGE SCALE GENOMIC DNA]</scope>
    <source>
        <strain evidence="2 3">CFHS0054</strain>
    </source>
</reference>
<dbReference type="SUPFAM" id="SSF53597">
    <property type="entry name" value="Dihydrofolate reductase-like"/>
    <property type="match status" value="1"/>
</dbReference>
<dbReference type="InterPro" id="IPR002734">
    <property type="entry name" value="RibDG_C"/>
</dbReference>
<dbReference type="EMBL" id="CP032568">
    <property type="protein sequence ID" value="AYF75897.1"/>
    <property type="molecule type" value="Genomic_DNA"/>
</dbReference>
<dbReference type="Proteomes" id="UP000267164">
    <property type="component" value="Chromosome"/>
</dbReference>